<evidence type="ECO:0000256" key="3">
    <source>
        <dbReference type="ARBA" id="ARBA00022475"/>
    </source>
</evidence>
<gene>
    <name evidence="8" type="ORF">CHU95_06200</name>
</gene>
<evidence type="ECO:0000256" key="6">
    <source>
        <dbReference type="ARBA" id="ARBA00023136"/>
    </source>
</evidence>
<dbReference type="EMBL" id="NOXU01000024">
    <property type="protein sequence ID" value="OYQ35858.1"/>
    <property type="molecule type" value="Genomic_DNA"/>
</dbReference>
<dbReference type="Pfam" id="PF01914">
    <property type="entry name" value="MarC"/>
    <property type="match status" value="1"/>
</dbReference>
<evidence type="ECO:0000256" key="5">
    <source>
        <dbReference type="ARBA" id="ARBA00022989"/>
    </source>
</evidence>
<comment type="subcellular location">
    <subcellularLocation>
        <location evidence="1 7">Cell membrane</location>
        <topology evidence="1 7">Multi-pass membrane protein</topology>
    </subcellularLocation>
</comment>
<feature type="transmembrane region" description="Helical" evidence="7">
    <location>
        <begin position="168"/>
        <end position="186"/>
    </location>
</feature>
<comment type="caution">
    <text evidence="8">The sequence shown here is derived from an EMBL/GenBank/DDBJ whole genome shotgun (WGS) entry which is preliminary data.</text>
</comment>
<organism evidence="8 9">
    <name type="scientific">Niveispirillum lacus</name>
    <dbReference type="NCBI Taxonomy" id="1981099"/>
    <lineage>
        <taxon>Bacteria</taxon>
        <taxon>Pseudomonadati</taxon>
        <taxon>Pseudomonadota</taxon>
        <taxon>Alphaproteobacteria</taxon>
        <taxon>Rhodospirillales</taxon>
        <taxon>Azospirillaceae</taxon>
        <taxon>Niveispirillum</taxon>
    </lineage>
</organism>
<feature type="transmembrane region" description="Helical" evidence="7">
    <location>
        <begin position="29"/>
        <end position="51"/>
    </location>
</feature>
<keyword evidence="3" id="KW-1003">Cell membrane</keyword>
<feature type="transmembrane region" description="Helical" evidence="7">
    <location>
        <begin position="135"/>
        <end position="156"/>
    </location>
</feature>
<keyword evidence="9" id="KW-1185">Reference proteome</keyword>
<keyword evidence="5 7" id="KW-1133">Transmembrane helix</keyword>
<dbReference type="InterPro" id="IPR002771">
    <property type="entry name" value="Multi_antbiot-R_MarC"/>
</dbReference>
<dbReference type="AlphaFoldDB" id="A0A255Z303"/>
<proteinExistence type="inferred from homology"/>
<dbReference type="PANTHER" id="PTHR33508:SF1">
    <property type="entry name" value="UPF0056 MEMBRANE PROTEIN YHCE"/>
    <property type="match status" value="1"/>
</dbReference>
<feature type="transmembrane region" description="Helical" evidence="7">
    <location>
        <begin position="95"/>
        <end position="115"/>
    </location>
</feature>
<comment type="similarity">
    <text evidence="2 7">Belongs to the UPF0056 (MarC) family.</text>
</comment>
<dbReference type="GO" id="GO:0005886">
    <property type="term" value="C:plasma membrane"/>
    <property type="evidence" value="ECO:0007669"/>
    <property type="project" value="UniProtKB-SubCell"/>
</dbReference>
<evidence type="ECO:0000313" key="9">
    <source>
        <dbReference type="Proteomes" id="UP000216998"/>
    </source>
</evidence>
<dbReference type="NCBIfam" id="TIGR00427">
    <property type="entry name" value="NAAT family transporter"/>
    <property type="match status" value="1"/>
</dbReference>
<evidence type="ECO:0000256" key="2">
    <source>
        <dbReference type="ARBA" id="ARBA00009784"/>
    </source>
</evidence>
<feature type="transmembrane region" description="Helical" evidence="7">
    <location>
        <begin position="207"/>
        <end position="228"/>
    </location>
</feature>
<reference evidence="8 9" key="1">
    <citation type="submission" date="2017-07" db="EMBL/GenBank/DDBJ databases">
        <title>Niveispirillum cyanobacteriorum sp. nov., isolated from cyanobacterial aggregates in a eutrophic lake.</title>
        <authorList>
            <person name="Cai H."/>
        </authorList>
    </citation>
    <scope>NUCLEOTIDE SEQUENCE [LARGE SCALE GENOMIC DNA]</scope>
    <source>
        <strain evidence="9">TH1-14</strain>
    </source>
</reference>
<accession>A0A255Z303</accession>
<evidence type="ECO:0000256" key="1">
    <source>
        <dbReference type="ARBA" id="ARBA00004651"/>
    </source>
</evidence>
<evidence type="ECO:0000256" key="4">
    <source>
        <dbReference type="ARBA" id="ARBA00022692"/>
    </source>
</evidence>
<keyword evidence="4 7" id="KW-0812">Transmembrane</keyword>
<feature type="transmembrane region" description="Helical" evidence="7">
    <location>
        <begin position="63"/>
        <end position="83"/>
    </location>
</feature>
<name>A0A255Z303_9PROT</name>
<evidence type="ECO:0000313" key="8">
    <source>
        <dbReference type="EMBL" id="OYQ35858.1"/>
    </source>
</evidence>
<dbReference type="PANTHER" id="PTHR33508">
    <property type="entry name" value="UPF0056 MEMBRANE PROTEIN YHCE"/>
    <property type="match status" value="1"/>
</dbReference>
<keyword evidence="6 7" id="KW-0472">Membrane</keyword>
<dbReference type="OrthoDB" id="21094at2"/>
<protein>
    <recommendedName>
        <fullName evidence="7">UPF0056 membrane protein</fullName>
    </recommendedName>
</protein>
<evidence type="ECO:0000256" key="7">
    <source>
        <dbReference type="RuleBase" id="RU362048"/>
    </source>
</evidence>
<sequence>MVWFSIDPKGPRLKAGRQMDRDMEAWSEYSRFLIALFAMLTPFAAIPIFLGMTEGRSAKERNAIALSAVMTVATVLISSVFLGDAILTVLGTSLASFRVGGGIVLLLIALSLLNATVSGVKQTPQEADEAGTRQAIGVVPLGLPLLAGPGSISAVIIEVQRGVGWEHFAVLVACILIVCAFLLLTLRLAVPIGNKLGQTGLNIMNRLTGLLLAAVAVEIIAAGLRSLFPGWMT</sequence>
<dbReference type="Proteomes" id="UP000216998">
    <property type="component" value="Unassembled WGS sequence"/>
</dbReference>